<dbReference type="PRINTS" id="PR00419">
    <property type="entry name" value="ADXRDTASE"/>
</dbReference>
<dbReference type="STRING" id="33889.AVW13_04675"/>
<protein>
    <submittedName>
        <fullName evidence="6">Phytoene dehydrogenase</fullName>
    </submittedName>
    <submittedName>
        <fullName evidence="7">Phytoene desaturase</fullName>
    </submittedName>
</protein>
<proteinExistence type="inferred from homology"/>
<sequence length="532" mass="57001">MAQVSVIGAGAAGLATAALLARDGHSVDVFEKNAEVGGRIGRIVRDGFRFDTGPSWYLMPEVYDHFFALMGTSSATELDLRPLDPAYTVFTDPEASTAPSVTAEAAPVSVPRGRDRVVAVFEGRESGTGRRLQAHLRSAAHAKAMAERLFLYNPFTSPLSVLDRALLPSLPSLTRLLTESLSRRAERTVADPRLRQILQYPAVFLGTDPRRAPAIYHLMSALDLDEGVDYPMGGFRTVVDALTRVAERAGVRIHTSAEVEAIDTETTGRRRPRVTGVSWTDARSGARRTGADIVVSAADLHHTQTRLLPPALRGRSEDRWSRMVSGPGAVLVLLGVTGDLPQLPHHSLFFTPDWTENFDAIFGPRPRVPRPASLYVCRPSATDPTVAPPGCENLFVLVPVPADAGLGGGGPEGSGDPLIERAADRAIAQIAEWADIPDLAERTVVRHTIGPTDFARDYNSWLGGMLGPAHTLRQSAMFRTQNVSRTVDGLYFAGATTAPGVGVPMCLISAEVVLKHIRGDSSPGPLPAGDGV</sequence>
<evidence type="ECO:0000256" key="4">
    <source>
        <dbReference type="RuleBase" id="RU362075"/>
    </source>
</evidence>
<evidence type="ECO:0000313" key="8">
    <source>
        <dbReference type="Proteomes" id="UP000076612"/>
    </source>
</evidence>
<organism evidence="7 9">
    <name type="scientific">Brevibacterium casei</name>
    <dbReference type="NCBI Taxonomy" id="33889"/>
    <lineage>
        <taxon>Bacteria</taxon>
        <taxon>Bacillati</taxon>
        <taxon>Actinomycetota</taxon>
        <taxon>Actinomycetes</taxon>
        <taxon>Micrococcales</taxon>
        <taxon>Brevibacteriaceae</taxon>
        <taxon>Brevibacterium</taxon>
    </lineage>
</organism>
<comment type="similarity">
    <text evidence="4">Belongs to the carotenoid/retinoid oxidoreductase family.</text>
</comment>
<dbReference type="PANTHER" id="PTHR43734:SF1">
    <property type="entry name" value="PHYTOENE DESATURASE"/>
    <property type="match status" value="1"/>
</dbReference>
<feature type="domain" description="Amine oxidase" evidence="5">
    <location>
        <begin position="12"/>
        <end position="510"/>
    </location>
</feature>
<gene>
    <name evidence="7" type="primary">crtI</name>
    <name evidence="6" type="ORF">AVW13_04675</name>
    <name evidence="7" type="ORF">I6G59_06280</name>
</gene>
<dbReference type="EMBL" id="LQQR01000004">
    <property type="protein sequence ID" value="KZE23182.1"/>
    <property type="molecule type" value="Genomic_DNA"/>
</dbReference>
<evidence type="ECO:0000313" key="6">
    <source>
        <dbReference type="EMBL" id="KZE23182.1"/>
    </source>
</evidence>
<keyword evidence="3 4" id="KW-0560">Oxidoreductase</keyword>
<dbReference type="KEGG" id="bcau:I6G59_06280"/>
<dbReference type="NCBIfam" id="TIGR02734">
    <property type="entry name" value="crtI_fam"/>
    <property type="match status" value="1"/>
</dbReference>
<reference evidence="6" key="2">
    <citation type="submission" date="2016-01" db="EMBL/GenBank/DDBJ databases">
        <authorList>
            <person name="Hong K.W."/>
        </authorList>
    </citation>
    <scope>NUCLEOTIDE SEQUENCE</scope>
    <source>
        <strain evidence="6">M40</strain>
    </source>
</reference>
<dbReference type="Proteomes" id="UP000076612">
    <property type="component" value="Unassembled WGS sequence"/>
</dbReference>
<evidence type="ECO:0000259" key="5">
    <source>
        <dbReference type="Pfam" id="PF01593"/>
    </source>
</evidence>
<evidence type="ECO:0000256" key="1">
    <source>
        <dbReference type="ARBA" id="ARBA00004829"/>
    </source>
</evidence>
<evidence type="ECO:0000313" key="9">
    <source>
        <dbReference type="Proteomes" id="UP000594979"/>
    </source>
</evidence>
<dbReference type="InterPro" id="IPR002937">
    <property type="entry name" value="Amino_oxidase"/>
</dbReference>
<comment type="pathway">
    <text evidence="1 4">Carotenoid biosynthesis.</text>
</comment>
<reference evidence="8" key="1">
    <citation type="submission" date="2016-01" db="EMBL/GenBank/DDBJ databases">
        <title>Draft genome of Chromobacterium sp. F49.</title>
        <authorList>
            <person name="Hong K.W."/>
        </authorList>
    </citation>
    <scope>NUCLEOTIDE SEQUENCE [LARGE SCALE GENOMIC DNA]</scope>
    <source>
        <strain evidence="8">M40</strain>
    </source>
</reference>
<keyword evidence="2 4" id="KW-0125">Carotenoid biosynthesis</keyword>
<dbReference type="RefSeq" id="WP_063248934.1">
    <property type="nucleotide sequence ID" value="NZ_CP065682.1"/>
</dbReference>
<evidence type="ECO:0000256" key="3">
    <source>
        <dbReference type="ARBA" id="ARBA00023002"/>
    </source>
</evidence>
<dbReference type="Proteomes" id="UP000594979">
    <property type="component" value="Chromosome"/>
</dbReference>
<name>A0A165EGC1_9MICO</name>
<evidence type="ECO:0000256" key="2">
    <source>
        <dbReference type="ARBA" id="ARBA00022746"/>
    </source>
</evidence>
<accession>A0A165EGC1</accession>
<reference evidence="7 9" key="3">
    <citation type="submission" date="2020-12" db="EMBL/GenBank/DDBJ databases">
        <title>FDA dAtabase for Regulatory Grade micrObial Sequences (FDA-ARGOS): Supporting development and validation of Infectious Disease Dx tests.</title>
        <authorList>
            <person name="Sproer C."/>
            <person name="Gronow S."/>
            <person name="Severitt S."/>
            <person name="Schroder I."/>
            <person name="Tallon L."/>
            <person name="Sadzewicz L."/>
            <person name="Zhao X."/>
            <person name="Boylan J."/>
            <person name="Ott S."/>
            <person name="Bowen H."/>
            <person name="Vavikolanu K."/>
            <person name="Mehta A."/>
            <person name="Aluvathingal J."/>
            <person name="Nadendla S."/>
            <person name="Lowell S."/>
            <person name="Myers T."/>
            <person name="Yan Y."/>
            <person name="Sichtig H."/>
        </authorList>
    </citation>
    <scope>NUCLEOTIDE SEQUENCE [LARGE SCALE GENOMIC DNA]</scope>
    <source>
        <strain evidence="7 9">FDAARGOS_902</strain>
    </source>
</reference>
<dbReference type="PANTHER" id="PTHR43734">
    <property type="entry name" value="PHYTOENE DESATURASE"/>
    <property type="match status" value="1"/>
</dbReference>
<dbReference type="GO" id="GO:0016117">
    <property type="term" value="P:carotenoid biosynthetic process"/>
    <property type="evidence" value="ECO:0007669"/>
    <property type="project" value="UniProtKB-KW"/>
</dbReference>
<dbReference type="Pfam" id="PF01593">
    <property type="entry name" value="Amino_oxidase"/>
    <property type="match status" value="1"/>
</dbReference>
<dbReference type="GO" id="GO:0016491">
    <property type="term" value="F:oxidoreductase activity"/>
    <property type="evidence" value="ECO:0007669"/>
    <property type="project" value="UniProtKB-KW"/>
</dbReference>
<dbReference type="SUPFAM" id="SSF51905">
    <property type="entry name" value="FAD/NAD(P)-binding domain"/>
    <property type="match status" value="1"/>
</dbReference>
<dbReference type="InterPro" id="IPR036188">
    <property type="entry name" value="FAD/NAD-bd_sf"/>
</dbReference>
<dbReference type="EMBL" id="CP065682">
    <property type="protein sequence ID" value="QPS34912.1"/>
    <property type="molecule type" value="Genomic_DNA"/>
</dbReference>
<dbReference type="AlphaFoldDB" id="A0A165EGC1"/>
<evidence type="ECO:0000313" key="7">
    <source>
        <dbReference type="EMBL" id="QPS34912.1"/>
    </source>
</evidence>
<dbReference type="Gene3D" id="3.50.50.60">
    <property type="entry name" value="FAD/NAD(P)-binding domain"/>
    <property type="match status" value="2"/>
</dbReference>
<dbReference type="InterPro" id="IPR014105">
    <property type="entry name" value="Carotenoid/retinoid_OxRdtase"/>
</dbReference>